<dbReference type="InterPro" id="IPR050389">
    <property type="entry name" value="LysR-type_TF"/>
</dbReference>
<protein>
    <submittedName>
        <fullName evidence="6">DNA-binding transcriptional LysR family regulator</fullName>
    </submittedName>
</protein>
<dbReference type="Gene3D" id="1.10.10.10">
    <property type="entry name" value="Winged helix-like DNA-binding domain superfamily/Winged helix DNA-binding domain"/>
    <property type="match status" value="1"/>
</dbReference>
<keyword evidence="3 6" id="KW-0238">DNA-binding</keyword>
<sequence length="301" mass="34493">MNFSTFDLNLLKALLILLQEKNTNRAAERLNTSQPAVSRTLAKLRKELNDPLFVRQSRNMTLTPRAEEIALQLPRIMDSLEQTLQLTRFDPSQQTGKLSLALNGFIIESHGYQIYQAVREVAPQLQLQLHSYSQETVSQLINGEIDAAVNFYPLDISKELRQVPVAELTFGLLCRSGHPLANKRIEKDEVFTAELATLIIPDHNLRRLSIQKYADARIKVEARFRSQQLNPIIKALETSDMLFVAPVCLLKELNDEKFSRVYVNCHEDILKQKVGLIYNHRHSASCRFDWLQNLVIDTLSK</sequence>
<organism evidence="6 7">
    <name type="scientific">Endozoicomonas lisbonensis</name>
    <dbReference type="NCBI Taxonomy" id="3120522"/>
    <lineage>
        <taxon>Bacteria</taxon>
        <taxon>Pseudomonadati</taxon>
        <taxon>Pseudomonadota</taxon>
        <taxon>Gammaproteobacteria</taxon>
        <taxon>Oceanospirillales</taxon>
        <taxon>Endozoicomonadaceae</taxon>
        <taxon>Endozoicomonas</taxon>
    </lineage>
</organism>
<dbReference type="InterPro" id="IPR036388">
    <property type="entry name" value="WH-like_DNA-bd_sf"/>
</dbReference>
<dbReference type="InterPro" id="IPR000847">
    <property type="entry name" value="LysR_HTH_N"/>
</dbReference>
<dbReference type="Pfam" id="PF00126">
    <property type="entry name" value="HTH_1"/>
    <property type="match status" value="1"/>
</dbReference>
<dbReference type="RefSeq" id="WP_354009609.1">
    <property type="nucleotide sequence ID" value="NZ_JBEWTA010000001.1"/>
</dbReference>
<evidence type="ECO:0000259" key="5">
    <source>
        <dbReference type="PROSITE" id="PS50931"/>
    </source>
</evidence>
<evidence type="ECO:0000256" key="4">
    <source>
        <dbReference type="ARBA" id="ARBA00023163"/>
    </source>
</evidence>
<dbReference type="CDD" id="cd05466">
    <property type="entry name" value="PBP2_LTTR_substrate"/>
    <property type="match status" value="1"/>
</dbReference>
<keyword evidence="7" id="KW-1185">Reference proteome</keyword>
<dbReference type="InterPro" id="IPR036390">
    <property type="entry name" value="WH_DNA-bd_sf"/>
</dbReference>
<comment type="similarity">
    <text evidence="1">Belongs to the LysR transcriptional regulatory family.</text>
</comment>
<evidence type="ECO:0000256" key="2">
    <source>
        <dbReference type="ARBA" id="ARBA00023015"/>
    </source>
</evidence>
<evidence type="ECO:0000313" key="7">
    <source>
        <dbReference type="Proteomes" id="UP001549366"/>
    </source>
</evidence>
<dbReference type="PRINTS" id="PR00039">
    <property type="entry name" value="HTHLYSR"/>
</dbReference>
<proteinExistence type="inferred from homology"/>
<name>A0ABV2SDY0_9GAMM</name>
<feature type="domain" description="HTH lysR-type" evidence="5">
    <location>
        <begin position="6"/>
        <end position="63"/>
    </location>
</feature>
<dbReference type="SUPFAM" id="SSF46785">
    <property type="entry name" value="Winged helix' DNA-binding domain"/>
    <property type="match status" value="1"/>
</dbReference>
<evidence type="ECO:0000256" key="3">
    <source>
        <dbReference type="ARBA" id="ARBA00023125"/>
    </source>
</evidence>
<dbReference type="Gene3D" id="3.40.190.10">
    <property type="entry name" value="Periplasmic binding protein-like II"/>
    <property type="match status" value="2"/>
</dbReference>
<dbReference type="Proteomes" id="UP001549366">
    <property type="component" value="Unassembled WGS sequence"/>
</dbReference>
<dbReference type="EMBL" id="JBEWTB010000002">
    <property type="protein sequence ID" value="MET4755158.1"/>
    <property type="molecule type" value="Genomic_DNA"/>
</dbReference>
<dbReference type="InterPro" id="IPR005119">
    <property type="entry name" value="LysR_subst-bd"/>
</dbReference>
<dbReference type="SUPFAM" id="SSF53850">
    <property type="entry name" value="Periplasmic binding protein-like II"/>
    <property type="match status" value="1"/>
</dbReference>
<dbReference type="Pfam" id="PF03466">
    <property type="entry name" value="LysR_substrate"/>
    <property type="match status" value="1"/>
</dbReference>
<gene>
    <name evidence="6" type="ORF">V5J35_000350</name>
</gene>
<dbReference type="GO" id="GO:0003677">
    <property type="term" value="F:DNA binding"/>
    <property type="evidence" value="ECO:0007669"/>
    <property type="project" value="UniProtKB-KW"/>
</dbReference>
<dbReference type="PANTHER" id="PTHR30118">
    <property type="entry name" value="HTH-TYPE TRANSCRIPTIONAL REGULATOR LEUO-RELATED"/>
    <property type="match status" value="1"/>
</dbReference>
<comment type="caution">
    <text evidence="6">The sequence shown here is derived from an EMBL/GenBank/DDBJ whole genome shotgun (WGS) entry which is preliminary data.</text>
</comment>
<keyword evidence="4" id="KW-0804">Transcription</keyword>
<reference evidence="6 7" key="1">
    <citation type="submission" date="2024-06" db="EMBL/GenBank/DDBJ databases">
        <title>Genomic Encyclopedia of Type Strains, Phase V (KMG-V): Genome sequencing to study the core and pangenomes of soil and plant-associated prokaryotes.</title>
        <authorList>
            <person name="Whitman W."/>
        </authorList>
    </citation>
    <scope>NUCLEOTIDE SEQUENCE [LARGE SCALE GENOMIC DNA]</scope>
    <source>
        <strain evidence="6 7">NE40</strain>
    </source>
</reference>
<evidence type="ECO:0000313" key="6">
    <source>
        <dbReference type="EMBL" id="MET4755158.1"/>
    </source>
</evidence>
<evidence type="ECO:0000256" key="1">
    <source>
        <dbReference type="ARBA" id="ARBA00009437"/>
    </source>
</evidence>
<dbReference type="PROSITE" id="PS50931">
    <property type="entry name" value="HTH_LYSR"/>
    <property type="match status" value="1"/>
</dbReference>
<accession>A0ABV2SDY0</accession>
<dbReference type="PANTHER" id="PTHR30118:SF15">
    <property type="entry name" value="TRANSCRIPTIONAL REGULATORY PROTEIN"/>
    <property type="match status" value="1"/>
</dbReference>
<keyword evidence="2" id="KW-0805">Transcription regulation</keyword>